<dbReference type="InterPro" id="IPR035897">
    <property type="entry name" value="Toll_tir_struct_dom_sf"/>
</dbReference>
<proteinExistence type="predicted"/>
<feature type="domain" description="TIR" evidence="5">
    <location>
        <begin position="6"/>
        <end position="141"/>
    </location>
</feature>
<dbReference type="InterPro" id="IPR051350">
    <property type="entry name" value="WD_repeat-ST_regulator"/>
</dbReference>
<feature type="repeat" description="WD" evidence="3">
    <location>
        <begin position="1103"/>
        <end position="1135"/>
    </location>
</feature>
<evidence type="ECO:0000256" key="2">
    <source>
        <dbReference type="ARBA" id="ARBA00022737"/>
    </source>
</evidence>
<feature type="repeat" description="WD" evidence="3">
    <location>
        <begin position="320"/>
        <end position="351"/>
    </location>
</feature>
<dbReference type="PANTHER" id="PTHR22838:SF0">
    <property type="entry name" value="WD REPEAT-CONTAINING PROTEIN 26"/>
    <property type="match status" value="1"/>
</dbReference>
<dbReference type="SUPFAM" id="SSF82171">
    <property type="entry name" value="DPP6 N-terminal domain-like"/>
    <property type="match status" value="1"/>
</dbReference>
<dbReference type="KEGG" id="pmet:G4Y79_02745"/>
<dbReference type="SMART" id="SM00320">
    <property type="entry name" value="WD40"/>
    <property type="match status" value="9"/>
</dbReference>
<dbReference type="Pfam" id="PF00400">
    <property type="entry name" value="WD40"/>
    <property type="match status" value="2"/>
</dbReference>
<accession>A0A7S8EAB8</accession>
<feature type="transmembrane region" description="Helical" evidence="4">
    <location>
        <begin position="213"/>
        <end position="232"/>
    </location>
</feature>
<dbReference type="SUPFAM" id="SSF50978">
    <property type="entry name" value="WD40 repeat-like"/>
    <property type="match status" value="1"/>
</dbReference>
<evidence type="ECO:0000259" key="5">
    <source>
        <dbReference type="PROSITE" id="PS50104"/>
    </source>
</evidence>
<protein>
    <submittedName>
        <fullName evidence="6">Toll/interleukin-1 receptor domain-containing protein</fullName>
    </submittedName>
</protein>
<keyword evidence="2" id="KW-0677">Repeat</keyword>
<dbReference type="InterPro" id="IPR015943">
    <property type="entry name" value="WD40/YVTN_repeat-like_dom_sf"/>
</dbReference>
<reference evidence="6 7" key="1">
    <citation type="submission" date="2020-02" db="EMBL/GenBank/DDBJ databases">
        <authorList>
            <person name="Zheng R.K."/>
            <person name="Sun C.M."/>
        </authorList>
    </citation>
    <scope>NUCLEOTIDE SEQUENCE [LARGE SCALE GENOMIC DNA]</scope>
    <source>
        <strain evidence="7">rifampicinis</strain>
    </source>
</reference>
<keyword evidence="1 3" id="KW-0853">WD repeat</keyword>
<gene>
    <name evidence="6" type="ORF">G4Y79_02745</name>
</gene>
<dbReference type="Gene3D" id="3.40.50.10140">
    <property type="entry name" value="Toll/interleukin-1 receptor homology (TIR) domain"/>
    <property type="match status" value="1"/>
</dbReference>
<keyword evidence="6" id="KW-0675">Receptor</keyword>
<evidence type="ECO:0000256" key="1">
    <source>
        <dbReference type="ARBA" id="ARBA00022574"/>
    </source>
</evidence>
<dbReference type="SMART" id="SM00255">
    <property type="entry name" value="TIR"/>
    <property type="match status" value="1"/>
</dbReference>
<keyword evidence="4" id="KW-0812">Transmembrane</keyword>
<evidence type="ECO:0000313" key="6">
    <source>
        <dbReference type="EMBL" id="QPC83313.1"/>
    </source>
</evidence>
<keyword evidence="7" id="KW-1185">Reference proteome</keyword>
<evidence type="ECO:0000313" key="7">
    <source>
        <dbReference type="Proteomes" id="UP000594468"/>
    </source>
</evidence>
<dbReference type="PROSITE" id="PS50082">
    <property type="entry name" value="WD_REPEATS_2"/>
    <property type="match status" value="4"/>
</dbReference>
<dbReference type="Proteomes" id="UP000594468">
    <property type="component" value="Chromosome"/>
</dbReference>
<name>A0A7S8EAB8_9CHLR</name>
<sequence>MADTFNISQAFVSYSRRNKLFVQRLEKALNDHGLEVWVDWEDIPPSADWWREIQAGIAAADNFIFIISPESVTSEVCAREIEYGVETHKRFIPVLLKEVTDPTHQALIPPAINTPNWIFFREQDDFDAAVDTLVETIQTDLQHVQAHTRFLVKAREWDSHQRDNSYLLRGTEVQLAENWLIHAEEERPAPSELHRTYILESRRAQNARQRTQLISALVALVVSVVLLVFAVVQTLNLDERNEELAEQITISEANLRRARNTQSLFLTTLSDQELAQGNGQSALLLALESMRFINNGIYHIQSYEALTAAILSPVQEVAVLRQNGQAMTVTGWDTSGTRLLTSGDDGTARLWGADGALIQTFRHAAEGVSVQAGWSADNLRVYTWGGDEATIWSIEGVELARLNHEGDQVTRVTWRSDGNRIMTIALPTADCTDECTYILRVWNADGTLRGIYDTARARTVPEVSWNEDWSRAVVTGTSGFVVLDDALEPVSSHSGAIGSGTDWNAAGDRYITQPTFTTAASLWGTDGNVLAELSGARSARDVTFSPDSRFSLAWSGEIVSFWDMSGETTFTTPPPEGTRFASVFWLPGEAAEAALLARDASCASGDVCTFTLQMVSPNGEDVTTITFESELGAASVTPNPAGGQILVNACSAVRLFNLRGDLMQTIPIPTGQPTTCVGVWSDTGEHLYVQWGPVVSLWRADGAPVDTLEHPFLASDTRWVADGTLIAVTSPTAETQIWDTNGDRVLNFDYGVAAQPLAFNDSHTHVAVPTAQGVVHLWRMVDTTEPTLDLTVWDGLVWSEDRSLVLTWRDDTLYLWQTDGTRLGTLNDGLPIADAVFSDDNSEVLFVDNSPTNCETDCSYRARVWDTTTGAVTASYEHTVPLAEADWNADDTRIIVETARRPNCRNVCNTKLVLLDDAGAPLIDQPIDHTSTEDAQIYEDRFIVAVARSGTNNISTIYDTAGTPLAQITDANPVRSLQFTESDDFAVTATGVTRSLVQLWRIQPDAWELVATLSAGDPINTSGDVSLLSGDRIMTIDNASTGCDICDSDVIVWDTLGQALLRLEHTDRISGAVYSQTSERILSYTSDGLLTIWDAATGENLIQIPHETAIDSAQWSPDGTQILTLTDDDRLVLWQASGEMVFVASLPEGIISASFSTSGQYIAAWSWDKTIHIWDNTGDIQSVLASQEIVSGVWSEESDVLFTSADSGELRLYAVDGLELAAMHLSEEPTQFFLTEDGAHVITNGSDFGQRWLVDLPQLLALGQQLAVRDLNEGERQQFFLFDGQ</sequence>
<dbReference type="SUPFAM" id="SSF52200">
    <property type="entry name" value="Toll/Interleukin receptor TIR domain"/>
    <property type="match status" value="1"/>
</dbReference>
<keyword evidence="4" id="KW-1133">Transmembrane helix</keyword>
<dbReference type="GO" id="GO:0007165">
    <property type="term" value="P:signal transduction"/>
    <property type="evidence" value="ECO:0007669"/>
    <property type="project" value="InterPro"/>
</dbReference>
<dbReference type="Pfam" id="PF13676">
    <property type="entry name" value="TIR_2"/>
    <property type="match status" value="1"/>
</dbReference>
<dbReference type="RefSeq" id="WP_195171380.1">
    <property type="nucleotide sequence ID" value="NZ_CP062983.1"/>
</dbReference>
<dbReference type="PANTHER" id="PTHR22838">
    <property type="entry name" value="WD REPEAT PROTEIN 26-RELATED"/>
    <property type="match status" value="1"/>
</dbReference>
<dbReference type="EMBL" id="CP062983">
    <property type="protein sequence ID" value="QPC83313.1"/>
    <property type="molecule type" value="Genomic_DNA"/>
</dbReference>
<evidence type="ECO:0000256" key="4">
    <source>
        <dbReference type="SAM" id="Phobius"/>
    </source>
</evidence>
<dbReference type="InterPro" id="IPR001680">
    <property type="entry name" value="WD40_rpt"/>
</dbReference>
<dbReference type="InterPro" id="IPR036322">
    <property type="entry name" value="WD40_repeat_dom_sf"/>
</dbReference>
<keyword evidence="4" id="KW-0472">Membrane</keyword>
<dbReference type="PROSITE" id="PS50104">
    <property type="entry name" value="TIR"/>
    <property type="match status" value="1"/>
</dbReference>
<feature type="repeat" description="WD" evidence="3">
    <location>
        <begin position="1143"/>
        <end position="1175"/>
    </location>
</feature>
<dbReference type="Gene3D" id="2.130.10.10">
    <property type="entry name" value="YVTN repeat-like/Quinoprotein amine dehydrogenase"/>
    <property type="match status" value="5"/>
</dbReference>
<feature type="repeat" description="WD" evidence="3">
    <location>
        <begin position="1062"/>
        <end position="1103"/>
    </location>
</feature>
<dbReference type="InterPro" id="IPR000157">
    <property type="entry name" value="TIR_dom"/>
</dbReference>
<organism evidence="6 7">
    <name type="scientific">Phototrophicus methaneseepsis</name>
    <dbReference type="NCBI Taxonomy" id="2710758"/>
    <lineage>
        <taxon>Bacteria</taxon>
        <taxon>Bacillati</taxon>
        <taxon>Chloroflexota</taxon>
        <taxon>Candidatus Thermofontia</taxon>
        <taxon>Phototrophicales</taxon>
        <taxon>Phototrophicaceae</taxon>
        <taxon>Phototrophicus</taxon>
    </lineage>
</organism>
<dbReference type="SUPFAM" id="SSF69322">
    <property type="entry name" value="Tricorn protease domain 2"/>
    <property type="match status" value="1"/>
</dbReference>
<evidence type="ECO:0000256" key="3">
    <source>
        <dbReference type="PROSITE-ProRule" id="PRU00221"/>
    </source>
</evidence>